<dbReference type="KEGG" id="xpe:BJD13_06060"/>
<organism evidence="3 7">
    <name type="scientific">Xanthomonas perforans</name>
    <dbReference type="NCBI Taxonomy" id="442694"/>
    <lineage>
        <taxon>Bacteria</taxon>
        <taxon>Pseudomonadati</taxon>
        <taxon>Pseudomonadota</taxon>
        <taxon>Gammaproteobacteria</taxon>
        <taxon>Lysobacterales</taxon>
        <taxon>Lysobacteraceae</taxon>
        <taxon>Xanthomonas</taxon>
    </lineage>
</organism>
<evidence type="ECO:0000313" key="7">
    <source>
        <dbReference type="Proteomes" id="UP000471082"/>
    </source>
</evidence>
<dbReference type="Proteomes" id="UP000035369">
    <property type="component" value="Unassembled WGS sequence"/>
</dbReference>
<dbReference type="Proteomes" id="UP000471082">
    <property type="component" value="Unassembled WGS sequence"/>
</dbReference>
<evidence type="ECO:0000313" key="6">
    <source>
        <dbReference type="Proteomes" id="UP000289372"/>
    </source>
</evidence>
<dbReference type="Pfam" id="PF07081">
    <property type="entry name" value="DUF1349"/>
    <property type="match status" value="1"/>
</dbReference>
<comment type="caution">
    <text evidence="3">The sequence shown here is derived from an EMBL/GenBank/DDBJ whole genome shotgun (WGS) entry which is preliminary data.</text>
</comment>
<evidence type="ECO:0000256" key="1">
    <source>
        <dbReference type="SAM" id="SignalP"/>
    </source>
</evidence>
<reference evidence="4 6" key="2">
    <citation type="submission" date="2018-02" db="EMBL/GenBank/DDBJ databases">
        <title>Characterization of Xanthomonas diversity in transplant houses and field plants.</title>
        <authorList>
            <person name="Abrahamian P."/>
            <person name="Timilsina S."/>
            <person name="Minsavage G.V."/>
            <person name="Goss E.M."/>
            <person name="Jones J.B."/>
            <person name="Vallad G.E."/>
        </authorList>
    </citation>
    <scope>NUCLEOTIDE SEQUENCE [LARGE SCALE GENOMIC DNA]</scope>
    <source>
        <strain evidence="4 6">GEV2132</strain>
    </source>
</reference>
<sequence length="232" mass="25618">MQHDAFNGARRRVLAGMVGMTLSGGAFAQQNNPRKTMAQDSSWHAGTWLNRPKTLDINGDTLDVVTDQATDFWRKTHYGFTRDSGHFLGIKAGAGFTAQLRVRAQYEALYDQAGIMVRVDEQHWVKAGIELSDGRAMLSSVLTNPVSDWATGPYEADPKDFWIRATVADGVLRLQVSADGRHWPLVRLCPFPPASAYLVGPMCCTPERSGLKVRFSDWALSAPLGKDLHDLS</sequence>
<dbReference type="Gene3D" id="2.60.120.200">
    <property type="match status" value="1"/>
</dbReference>
<reference evidence="3 7" key="3">
    <citation type="submission" date="2019-11" db="EMBL/GenBank/DDBJ databases">
        <title>Genome-resolved metagenomics to study the prevalence of co-infection and intraspecific heterogeneity among plant pathogen metapopulations.</title>
        <authorList>
            <person name="Newberry E."/>
            <person name="Bhandari R."/>
            <person name="Kemble J."/>
            <person name="Sikora E."/>
            <person name="Potnis N."/>
        </authorList>
    </citation>
    <scope>NUCLEOTIDE SEQUENCE [LARGE SCALE GENOMIC DNA]</scope>
    <source>
        <strain evidence="3">Xp_Tom_Tuscaloosa_18b</strain>
    </source>
</reference>
<dbReference type="RefSeq" id="WP_008575406.1">
    <property type="nucleotide sequence ID" value="NZ_CP018475.1"/>
</dbReference>
<evidence type="ECO:0000313" key="3">
    <source>
        <dbReference type="EMBL" id="NEL75824.1"/>
    </source>
</evidence>
<protein>
    <submittedName>
        <fullName evidence="3">DUF1349 domain-containing protein</fullName>
    </submittedName>
    <submittedName>
        <fullName evidence="2">Regulation of enolase 1</fullName>
    </submittedName>
</protein>
<keyword evidence="5" id="KW-1185">Reference proteome</keyword>
<dbReference type="InterPro" id="IPR009784">
    <property type="entry name" value="DUF1349"/>
</dbReference>
<proteinExistence type="predicted"/>
<dbReference type="InterPro" id="IPR013320">
    <property type="entry name" value="ConA-like_dom_sf"/>
</dbReference>
<reference evidence="2 5" key="1">
    <citation type="submission" date="2015-02" db="EMBL/GenBank/DDBJ databases">
        <title>Whole genome sequencing of multiple isolates of three species of pepper and tomato-infecting xanthomonads reveals genetic diversity in field strains and pinpoints effectors responsible for host specificity.</title>
        <authorList>
            <person name="Schwartz A."/>
            <person name="Dahlbeck D."/>
            <person name="Staskawicz B."/>
            <person name="Bart R."/>
            <person name="Potnis N."/>
            <person name="Minsavage G."/>
            <person name="Timilsina S."/>
            <person name="Goss E."/>
            <person name="Jones J."/>
            <person name="Vallad G."/>
            <person name="Barak J."/>
            <person name="Miller S."/>
            <person name="Ritchie D."/>
            <person name="Martins J.Jr."/>
            <person name="Patane J.S."/>
            <person name="Setubal J.C."/>
        </authorList>
    </citation>
    <scope>NUCLEOTIDE SEQUENCE [LARGE SCALE GENOMIC DNA]</scope>
    <source>
        <strain evidence="2 5">Xp3-15</strain>
    </source>
</reference>
<dbReference type="SUPFAM" id="SSF49899">
    <property type="entry name" value="Concanavalin A-like lectins/glucanases"/>
    <property type="match status" value="1"/>
</dbReference>
<feature type="chain" id="PRO_5044542990" evidence="1">
    <location>
        <begin position="29"/>
        <end position="232"/>
    </location>
</feature>
<evidence type="ECO:0000313" key="2">
    <source>
        <dbReference type="EMBL" id="KLC06705.1"/>
    </source>
</evidence>
<name>A0A0G9EKZ8_XANPE</name>
<dbReference type="GeneID" id="97510419"/>
<dbReference type="PANTHER" id="PTHR35332">
    <property type="entry name" value="REGULATION OF ENOLASE PROTEIN 1"/>
    <property type="match status" value="1"/>
</dbReference>
<dbReference type="PIRSF" id="PIRSF022704">
    <property type="entry name" value="UCP022704"/>
    <property type="match status" value="1"/>
</dbReference>
<evidence type="ECO:0000313" key="4">
    <source>
        <dbReference type="EMBL" id="RXD57576.1"/>
    </source>
</evidence>
<dbReference type="Proteomes" id="UP000289372">
    <property type="component" value="Unassembled WGS sequence"/>
</dbReference>
<keyword evidence="1" id="KW-0732">Signal</keyword>
<dbReference type="AlphaFoldDB" id="A0A0G9EKZ8"/>
<dbReference type="EMBL" id="JZUY01000037">
    <property type="protein sequence ID" value="KLC06705.1"/>
    <property type="molecule type" value="Genomic_DNA"/>
</dbReference>
<dbReference type="InterPro" id="IPR015987">
    <property type="entry name" value="UCP022704"/>
</dbReference>
<gene>
    <name evidence="4" type="ORF">DB769_00590</name>
    <name evidence="3" type="ORF">G3W61_06080</name>
    <name evidence="2" type="ORF">XP315_08980</name>
</gene>
<evidence type="ECO:0000313" key="5">
    <source>
        <dbReference type="Proteomes" id="UP000035369"/>
    </source>
</evidence>
<feature type="signal peptide" evidence="1">
    <location>
        <begin position="1"/>
        <end position="28"/>
    </location>
</feature>
<dbReference type="EMBL" id="JAAGYU010000018">
    <property type="protein sequence ID" value="NEL75824.1"/>
    <property type="molecule type" value="Genomic_DNA"/>
</dbReference>
<dbReference type="EMBL" id="PUUL01000002">
    <property type="protein sequence ID" value="RXD57576.1"/>
    <property type="molecule type" value="Genomic_DNA"/>
</dbReference>
<dbReference type="PANTHER" id="PTHR35332:SF2">
    <property type="entry name" value="REGULATION OF ENOLASE PROTEIN 1"/>
    <property type="match status" value="1"/>
</dbReference>
<accession>A0A0G9EKZ8</accession>